<dbReference type="AlphaFoldDB" id="A0A7G9QPY9"/>
<dbReference type="RefSeq" id="WP_187569180.1">
    <property type="nucleotide sequence ID" value="NZ_CP060711.1"/>
</dbReference>
<dbReference type="FunFam" id="3.40.1190.20:FF:000003">
    <property type="entry name" value="Phosphomethylpyrimidine kinase ThiD"/>
    <property type="match status" value="1"/>
</dbReference>
<gene>
    <name evidence="8" type="primary">thiD</name>
    <name evidence="8" type="ORF">H9L17_09230</name>
</gene>
<accession>A0A7G9QPY9</accession>
<keyword evidence="9" id="KW-1185">Reference proteome</keyword>
<evidence type="ECO:0000313" key="8">
    <source>
        <dbReference type="EMBL" id="QNN45414.1"/>
    </source>
</evidence>
<reference evidence="8 9" key="1">
    <citation type="submission" date="2020-08" db="EMBL/GenBank/DDBJ databases">
        <title>Genome sequence of Thermomonas brevis KACC 16975T.</title>
        <authorList>
            <person name="Hyun D.-W."/>
            <person name="Bae J.-W."/>
        </authorList>
    </citation>
    <scope>NUCLEOTIDE SEQUENCE [LARGE SCALE GENOMIC DNA]</scope>
    <source>
        <strain evidence="8 9">KACC 16975</strain>
    </source>
</reference>
<dbReference type="GO" id="GO:0005524">
    <property type="term" value="F:ATP binding"/>
    <property type="evidence" value="ECO:0007669"/>
    <property type="project" value="UniProtKB-KW"/>
</dbReference>
<dbReference type="GO" id="GO:0005829">
    <property type="term" value="C:cytosol"/>
    <property type="evidence" value="ECO:0007669"/>
    <property type="project" value="TreeGrafter"/>
</dbReference>
<evidence type="ECO:0000256" key="2">
    <source>
        <dbReference type="ARBA" id="ARBA00012135"/>
    </source>
</evidence>
<evidence type="ECO:0000256" key="3">
    <source>
        <dbReference type="ARBA" id="ARBA00022679"/>
    </source>
</evidence>
<dbReference type="InterPro" id="IPR004399">
    <property type="entry name" value="HMP/HMP-P_kinase_dom"/>
</dbReference>
<dbReference type="SUPFAM" id="SSF53613">
    <property type="entry name" value="Ribokinase-like"/>
    <property type="match status" value="1"/>
</dbReference>
<keyword evidence="5 8" id="KW-0418">Kinase</keyword>
<dbReference type="NCBIfam" id="TIGR00097">
    <property type="entry name" value="HMP-P_kinase"/>
    <property type="match status" value="1"/>
</dbReference>
<comment type="pathway">
    <text evidence="1">Cofactor biosynthesis; thiamine diphosphate biosynthesis.</text>
</comment>
<evidence type="ECO:0000256" key="6">
    <source>
        <dbReference type="ARBA" id="ARBA00022840"/>
    </source>
</evidence>
<dbReference type="GO" id="GO:0008902">
    <property type="term" value="F:hydroxymethylpyrimidine kinase activity"/>
    <property type="evidence" value="ECO:0007669"/>
    <property type="project" value="UniProtKB-EC"/>
</dbReference>
<dbReference type="UniPathway" id="UPA00060">
    <property type="reaction ID" value="UER00138"/>
</dbReference>
<proteinExistence type="predicted"/>
<keyword evidence="4" id="KW-0547">Nucleotide-binding</keyword>
<dbReference type="GO" id="GO:0009229">
    <property type="term" value="P:thiamine diphosphate biosynthetic process"/>
    <property type="evidence" value="ECO:0007669"/>
    <property type="project" value="UniProtKB-UniPathway"/>
</dbReference>
<dbReference type="Gene3D" id="3.40.1190.20">
    <property type="match status" value="1"/>
</dbReference>
<dbReference type="EMBL" id="CP060711">
    <property type="protein sequence ID" value="QNN45414.1"/>
    <property type="molecule type" value="Genomic_DNA"/>
</dbReference>
<dbReference type="PANTHER" id="PTHR20858:SF17">
    <property type="entry name" value="HYDROXYMETHYLPYRIMIDINE_PHOSPHOMETHYLPYRIMIDINE KINASE THI20-RELATED"/>
    <property type="match status" value="1"/>
</dbReference>
<dbReference type="InterPro" id="IPR029056">
    <property type="entry name" value="Ribokinase-like"/>
</dbReference>
<sequence length="250" mass="25553">MRPVALSIAGSDSSGGAGIQADLSAFAAFGVHGATAITAVTAQNRAGVRAVQTVPPALVRAQIDAVFDDGEVRAAKLGMLAEAGIVDAVADALVRRRPRWLVIDSVMVASSGACLLREDAVAALRARLLPLADCLTPNLDEAVALLDVPRAANEAQMLEQGRALLALGARAVLMKGGHAPLPEAVDLLVQPQGARRFSAPWVVGADTHGTGCRLSAAIAAGLARGDALEAAVDAAKRHLGEHLRGRLSPA</sequence>
<dbReference type="KEGG" id="tbv:H9L17_09230"/>
<evidence type="ECO:0000256" key="5">
    <source>
        <dbReference type="ARBA" id="ARBA00022777"/>
    </source>
</evidence>
<protein>
    <recommendedName>
        <fullName evidence="2">hydroxymethylpyrimidine kinase</fullName>
        <ecNumber evidence="2">2.7.1.49</ecNumber>
    </recommendedName>
</protein>
<dbReference type="GO" id="GO:0008972">
    <property type="term" value="F:phosphomethylpyrimidine kinase activity"/>
    <property type="evidence" value="ECO:0007669"/>
    <property type="project" value="InterPro"/>
</dbReference>
<name>A0A7G9QPY9_9GAMM</name>
<dbReference type="PANTHER" id="PTHR20858">
    <property type="entry name" value="PHOSPHOMETHYLPYRIMIDINE KINASE"/>
    <property type="match status" value="1"/>
</dbReference>
<dbReference type="GO" id="GO:0009228">
    <property type="term" value="P:thiamine biosynthetic process"/>
    <property type="evidence" value="ECO:0007669"/>
    <property type="project" value="InterPro"/>
</dbReference>
<evidence type="ECO:0000259" key="7">
    <source>
        <dbReference type="Pfam" id="PF08543"/>
    </source>
</evidence>
<evidence type="ECO:0000256" key="1">
    <source>
        <dbReference type="ARBA" id="ARBA00004948"/>
    </source>
</evidence>
<dbReference type="InterPro" id="IPR013749">
    <property type="entry name" value="PM/HMP-P_kinase-1"/>
</dbReference>
<organism evidence="8 9">
    <name type="scientific">Thermomonas brevis</name>
    <dbReference type="NCBI Taxonomy" id="215691"/>
    <lineage>
        <taxon>Bacteria</taxon>
        <taxon>Pseudomonadati</taxon>
        <taxon>Pseudomonadota</taxon>
        <taxon>Gammaproteobacteria</taxon>
        <taxon>Lysobacterales</taxon>
        <taxon>Lysobacteraceae</taxon>
        <taxon>Thermomonas</taxon>
    </lineage>
</organism>
<evidence type="ECO:0000256" key="4">
    <source>
        <dbReference type="ARBA" id="ARBA00022741"/>
    </source>
</evidence>
<dbReference type="CDD" id="cd01169">
    <property type="entry name" value="HMPP_kinase"/>
    <property type="match status" value="1"/>
</dbReference>
<keyword evidence="3 8" id="KW-0808">Transferase</keyword>
<dbReference type="Proteomes" id="UP000515977">
    <property type="component" value="Chromosome"/>
</dbReference>
<feature type="domain" description="Pyridoxamine kinase/Phosphomethylpyrimidine kinase" evidence="7">
    <location>
        <begin position="12"/>
        <end position="245"/>
    </location>
</feature>
<dbReference type="Pfam" id="PF08543">
    <property type="entry name" value="Phos_pyr_kin"/>
    <property type="match status" value="1"/>
</dbReference>
<dbReference type="EC" id="2.7.1.49" evidence="2"/>
<evidence type="ECO:0000313" key="9">
    <source>
        <dbReference type="Proteomes" id="UP000515977"/>
    </source>
</evidence>
<keyword evidence="6" id="KW-0067">ATP-binding</keyword>